<dbReference type="eggNOG" id="COG1670">
    <property type="taxonomic scope" value="Bacteria"/>
</dbReference>
<dbReference type="STRING" id="1246995.AFR_17005"/>
<accession>U5VXT1</accession>
<dbReference type="PATRIC" id="fig|1246995.3.peg.3451"/>
<keyword evidence="3" id="KW-1185">Reference proteome</keyword>
<feature type="domain" description="N-acetyltransferase" evidence="1">
    <location>
        <begin position="1"/>
        <end position="159"/>
    </location>
</feature>
<dbReference type="OrthoDB" id="2631610at2"/>
<dbReference type="HOGENOM" id="CLU_102191_1_0_11"/>
<gene>
    <name evidence="2" type="ORF">AFR_17005</name>
</gene>
<dbReference type="GO" id="GO:0016747">
    <property type="term" value="F:acyltransferase activity, transferring groups other than amino-acyl groups"/>
    <property type="evidence" value="ECO:0007669"/>
    <property type="project" value="InterPro"/>
</dbReference>
<name>U5VXT1_9ACTN</name>
<evidence type="ECO:0000313" key="3">
    <source>
        <dbReference type="Proteomes" id="UP000017746"/>
    </source>
</evidence>
<dbReference type="KEGG" id="afs:AFR_17005"/>
<evidence type="ECO:0000259" key="1">
    <source>
        <dbReference type="PROSITE" id="PS51186"/>
    </source>
</evidence>
<keyword evidence="2" id="KW-0808">Transferase</keyword>
<dbReference type="Pfam" id="PF13302">
    <property type="entry name" value="Acetyltransf_3"/>
    <property type="match status" value="1"/>
</dbReference>
<evidence type="ECO:0000313" key="2">
    <source>
        <dbReference type="EMBL" id="AGZ41679.1"/>
    </source>
</evidence>
<organism evidence="2 3">
    <name type="scientific">Actinoplanes friuliensis DSM 7358</name>
    <dbReference type="NCBI Taxonomy" id="1246995"/>
    <lineage>
        <taxon>Bacteria</taxon>
        <taxon>Bacillati</taxon>
        <taxon>Actinomycetota</taxon>
        <taxon>Actinomycetes</taxon>
        <taxon>Micromonosporales</taxon>
        <taxon>Micromonosporaceae</taxon>
        <taxon>Actinoplanes</taxon>
    </lineage>
</organism>
<dbReference type="EMBL" id="CP006272">
    <property type="protein sequence ID" value="AGZ41679.1"/>
    <property type="molecule type" value="Genomic_DNA"/>
</dbReference>
<sequence>MHLRPYGEADLALTAALEIDPVVMRHLGGAAGDDRVRVVHEKRLAGVAAGDRYRTVTPAGAVSPVGIVAIWRTRWEEESIFELGVMFLPAHQRLGLGLAAARLLLEDFWTAGVSDTVHAFTAVDNVPAGQACIRLGFQLEGDCDLDYEGRPLRCHHWLLTSGGPHR</sequence>
<reference evidence="2 3" key="1">
    <citation type="journal article" date="2014" name="J. Biotechnol.">
        <title>Complete genome sequence of the actinobacterium Actinoplanes friuliensis HAG 010964, producer of the lipopeptide antibiotic friulimycin.</title>
        <authorList>
            <person name="Ruckert C."/>
            <person name="Szczepanowski R."/>
            <person name="Albersmeier A."/>
            <person name="Goesmann A."/>
            <person name="Fischer N."/>
            <person name="Steinkamper A."/>
            <person name="Puhler A."/>
            <person name="Biener R."/>
            <person name="Schwartz D."/>
            <person name="Kalinowski J."/>
        </authorList>
    </citation>
    <scope>NUCLEOTIDE SEQUENCE [LARGE SCALE GENOMIC DNA]</scope>
    <source>
        <strain evidence="2 3">DSM 7358</strain>
    </source>
</reference>
<dbReference type="Proteomes" id="UP000017746">
    <property type="component" value="Chromosome"/>
</dbReference>
<dbReference type="SUPFAM" id="SSF55729">
    <property type="entry name" value="Acyl-CoA N-acyltransferases (Nat)"/>
    <property type="match status" value="1"/>
</dbReference>
<dbReference type="Gene3D" id="3.40.630.30">
    <property type="match status" value="1"/>
</dbReference>
<proteinExistence type="predicted"/>
<protein>
    <submittedName>
        <fullName evidence="2">Acetyltransferase</fullName>
    </submittedName>
</protein>
<dbReference type="PROSITE" id="PS51186">
    <property type="entry name" value="GNAT"/>
    <property type="match status" value="1"/>
</dbReference>
<dbReference type="AlphaFoldDB" id="U5VXT1"/>
<dbReference type="RefSeq" id="WP_023361833.1">
    <property type="nucleotide sequence ID" value="NC_022657.1"/>
</dbReference>
<dbReference type="InterPro" id="IPR000182">
    <property type="entry name" value="GNAT_dom"/>
</dbReference>
<dbReference type="InterPro" id="IPR016181">
    <property type="entry name" value="Acyl_CoA_acyltransferase"/>
</dbReference>